<keyword evidence="1" id="KW-1133">Transmembrane helix</keyword>
<comment type="caution">
    <text evidence="2">The sequence shown here is derived from an EMBL/GenBank/DDBJ whole genome shotgun (WGS) entry which is preliminary data.</text>
</comment>
<gene>
    <name evidence="2" type="ORF">GIS02_04140</name>
</gene>
<dbReference type="Proteomes" id="UP000606580">
    <property type="component" value="Unassembled WGS sequence"/>
</dbReference>
<feature type="transmembrane region" description="Helical" evidence="1">
    <location>
        <begin position="66"/>
        <end position="87"/>
    </location>
</feature>
<sequence length="105" mass="11665">MVDKISEKDIVNDKEFKSLISKRNSIAVTLSIVELLLYFGFITLVAYNKPYLGKTISPTSDTTIGIPIAIGVIILSVIMGGIYAYWANTSYDASIKKIIERMEVE</sequence>
<proteinExistence type="predicted"/>
<dbReference type="PANTHER" id="PTHR38598">
    <property type="entry name" value="INNER MEMBRANE PROTEIN YJCH"/>
    <property type="match status" value="1"/>
</dbReference>
<dbReference type="EMBL" id="WNEG01000078">
    <property type="protein sequence ID" value="NMG83378.1"/>
    <property type="molecule type" value="Genomic_DNA"/>
</dbReference>
<organism evidence="2 3">
    <name type="scientific">Candidatus Ethanoperedens thermophilum</name>
    <dbReference type="NCBI Taxonomy" id="2766897"/>
    <lineage>
        <taxon>Archaea</taxon>
        <taxon>Methanobacteriati</taxon>
        <taxon>Methanobacteriota</taxon>
        <taxon>Stenosarchaea group</taxon>
        <taxon>Methanomicrobia</taxon>
        <taxon>Methanosarcinales</taxon>
        <taxon>Methanosarcinales incertae sedis</taxon>
        <taxon>GOM Arc I cluster</taxon>
        <taxon>Candidatus Ethanoperedens</taxon>
    </lineage>
</organism>
<evidence type="ECO:0000313" key="3">
    <source>
        <dbReference type="Proteomes" id="UP000606580"/>
    </source>
</evidence>
<keyword evidence="1" id="KW-0812">Transmembrane</keyword>
<dbReference type="InterPro" id="IPR007436">
    <property type="entry name" value="DUF485"/>
</dbReference>
<feature type="transmembrane region" description="Helical" evidence="1">
    <location>
        <begin position="26"/>
        <end position="46"/>
    </location>
</feature>
<reference evidence="2" key="1">
    <citation type="journal article" date="2020" name="MBio">
        <title>'Candidatus Ethanoperedens,' a Thermophilic Genus of Archaea Mediating the Anaerobic Oxidation of Ethane.</title>
        <authorList>
            <person name="Hahn C.J."/>
            <person name="Laso-Perez R."/>
            <person name="Vulcano F."/>
            <person name="Vaziourakis K.M."/>
            <person name="Stokke R."/>
            <person name="Steen I.H."/>
            <person name="Teske A."/>
            <person name="Boetius A."/>
            <person name="Liebeke M."/>
            <person name="Amann R."/>
            <person name="Knittel K."/>
            <person name="Wegener G."/>
        </authorList>
    </citation>
    <scope>NUCLEOTIDE SEQUENCE</scope>
    <source>
        <strain evidence="2">GoM-Arc1-LC-WB58</strain>
    </source>
</reference>
<dbReference type="GO" id="GO:0005886">
    <property type="term" value="C:plasma membrane"/>
    <property type="evidence" value="ECO:0007669"/>
    <property type="project" value="TreeGrafter"/>
</dbReference>
<evidence type="ECO:0000256" key="1">
    <source>
        <dbReference type="SAM" id="Phobius"/>
    </source>
</evidence>
<dbReference type="InterPro" id="IPR052959">
    <property type="entry name" value="Inner_membrane_assoc"/>
</dbReference>
<accession>A0A848D9P4</accession>
<dbReference type="Pfam" id="PF04341">
    <property type="entry name" value="DUF485"/>
    <property type="match status" value="1"/>
</dbReference>
<dbReference type="AlphaFoldDB" id="A0A848D9P4"/>
<keyword evidence="1" id="KW-0472">Membrane</keyword>
<protein>
    <submittedName>
        <fullName evidence="2">DUF485 domain-containing protein</fullName>
    </submittedName>
</protein>
<name>A0A848D9P4_9EURY</name>
<evidence type="ECO:0000313" key="2">
    <source>
        <dbReference type="EMBL" id="NMG83378.1"/>
    </source>
</evidence>
<dbReference type="PANTHER" id="PTHR38598:SF1">
    <property type="entry name" value="INNER MEMBRANE PROTEIN YJCH"/>
    <property type="match status" value="1"/>
</dbReference>